<reference evidence="1" key="1">
    <citation type="submission" date="2021-01" db="EMBL/GenBank/DDBJ databases">
        <authorList>
            <person name="Corre E."/>
            <person name="Pelletier E."/>
            <person name="Niang G."/>
            <person name="Scheremetjew M."/>
            <person name="Finn R."/>
            <person name="Kale V."/>
            <person name="Holt S."/>
            <person name="Cochrane G."/>
            <person name="Meng A."/>
            <person name="Brown T."/>
            <person name="Cohen L."/>
        </authorList>
    </citation>
    <scope>NUCLEOTIDE SEQUENCE</scope>
    <source>
        <strain evidence="1">SAG 36.94</strain>
    </source>
</reference>
<protein>
    <recommendedName>
        <fullName evidence="2">Trafficking protein particle complex subunit</fullName>
    </recommendedName>
</protein>
<dbReference type="EMBL" id="HBGH01003327">
    <property type="protein sequence ID" value="CAD9228455.1"/>
    <property type="molecule type" value="Transcribed_RNA"/>
</dbReference>
<proteinExistence type="predicted"/>
<gene>
    <name evidence="1" type="ORF">CCAE0312_LOCUS1809</name>
</gene>
<evidence type="ECO:0008006" key="2">
    <source>
        <dbReference type="Google" id="ProtNLM"/>
    </source>
</evidence>
<dbReference type="CDD" id="cd14825">
    <property type="entry name" value="TRAPPC2_sedlin"/>
    <property type="match status" value="1"/>
</dbReference>
<evidence type="ECO:0000313" key="1">
    <source>
        <dbReference type="EMBL" id="CAD9228455.1"/>
    </source>
</evidence>
<dbReference type="GO" id="GO:0006888">
    <property type="term" value="P:endoplasmic reticulum to Golgi vesicle-mediated transport"/>
    <property type="evidence" value="ECO:0007669"/>
    <property type="project" value="InterPro"/>
</dbReference>
<dbReference type="GO" id="GO:0005737">
    <property type="term" value="C:cytoplasm"/>
    <property type="evidence" value="ECO:0007669"/>
    <property type="project" value="GOC"/>
</dbReference>
<dbReference type="Pfam" id="PF04628">
    <property type="entry name" value="Sedlin_N"/>
    <property type="match status" value="1"/>
</dbReference>
<organism evidence="1">
    <name type="scientific">Compsopogon caeruleus</name>
    <dbReference type="NCBI Taxonomy" id="31354"/>
    <lineage>
        <taxon>Eukaryota</taxon>
        <taxon>Rhodophyta</taxon>
        <taxon>Compsopogonophyceae</taxon>
        <taxon>Compsopogonales</taxon>
        <taxon>Compsopogonaceae</taxon>
        <taxon>Compsopogon</taxon>
    </lineage>
</organism>
<dbReference type="PANTHER" id="PTHR12403">
    <property type="entry name" value="TRAFFICKING PROTEIN PARTICLE COMPLEX SUBUNIT 2"/>
    <property type="match status" value="1"/>
</dbReference>
<dbReference type="Gene3D" id="3.30.450.70">
    <property type="match status" value="1"/>
</dbReference>
<dbReference type="InterPro" id="IPR006722">
    <property type="entry name" value="Sedlin"/>
</dbReference>
<accession>A0A7S1XC28</accession>
<dbReference type="SUPFAM" id="SSF64356">
    <property type="entry name" value="SNARE-like"/>
    <property type="match status" value="1"/>
</dbReference>
<dbReference type="InterPro" id="IPR011012">
    <property type="entry name" value="Longin-like_dom_sf"/>
</dbReference>
<name>A0A7S1XC28_9RHOD</name>
<sequence>MPVLYIISPDNRMVFEEFFPDESMVGKQMVVAQLVVNAALDMVDEMMWRTRDMNLKVVDRFDDQVIHAFVTAGNFRFMLLSDGKQEEGARTFFFDLYELFTRVLMNPLHDRSTSVSHPIFRERVRQLTRKHFIY</sequence>
<dbReference type="AlphaFoldDB" id="A0A7S1XC28"/>